<evidence type="ECO:0000256" key="3">
    <source>
        <dbReference type="ARBA" id="ARBA00022723"/>
    </source>
</evidence>
<keyword evidence="4 7" id="KW-0732">Signal</keyword>
<evidence type="ECO:0000256" key="7">
    <source>
        <dbReference type="SAM" id="SignalP"/>
    </source>
</evidence>
<evidence type="ECO:0000256" key="5">
    <source>
        <dbReference type="ARBA" id="ARBA00023004"/>
    </source>
</evidence>
<keyword evidence="5 6" id="KW-0408">Iron</keyword>
<gene>
    <name evidence="9" type="ORF">DESUT3_14930</name>
</gene>
<dbReference type="InterPro" id="IPR028082">
    <property type="entry name" value="Peripla_BP_I"/>
</dbReference>
<proteinExistence type="inferred from homology"/>
<sequence length="537" mass="58106">MSYPLHHPKSAGAVLALLLATLILCCASPLQARELTAAEARGKEIYFSGKSPSGQPILAYFGEELVEIAGEFATCGSCHGYDGLGRPESGVLPSNITWKYLVKSYGHVHPDGVEHPAFDVASLKDYMVNGTFPGGAHGDPSMPVYDITEQDLDDLIAYMKLVGELYEPGLSDEAIEIGTLLPGQGRLAPLGEAMRGILEAYFKQVNERGGIYGRRLALAAQSLTDAEEQAAQIRAGFERKEPFALVATFTPGADHVLQSIAAEKTLPLIGPFTLFLRNTYTQNRYCFALYPGLGDQLRALTVYAANDLKLEKRKVAVLHPADTTALPGALEAAEEACQAHSWEVVTTLPLPAGPFDMRTAIAGLKKAGINLVVFLGMEEQALTFLQAADAEKWHPTVLASGIFAGRAVADAPEGFAGRLFLAYPTLAKDRQEWGISELSRLMRENQLEPNHLQATISAYAAAKTLVEALRLAGRDLDRRKLVAVLEKFYQFETGLTPALTFSPNRRTGARGAWIVGQESEAGKQPEAPVEAVWVDLK</sequence>
<reference evidence="9 10" key="2">
    <citation type="journal article" date="2021" name="Int. J. Syst. Evol. Microbiol.">
        <title>Isolation and Polyphasic Characterization of Desulfuromonas versatilis sp. Nov., an Electrogenic Bacteria Capable of Versatile Metabolism Isolated from a Graphene Oxide-Reducing Enrichment Culture.</title>
        <authorList>
            <person name="Xie L."/>
            <person name="Yoshida N."/>
            <person name="Ishii S."/>
            <person name="Meng L."/>
        </authorList>
    </citation>
    <scope>NUCLEOTIDE SEQUENCE [LARGE SCALE GENOMIC DNA]</scope>
    <source>
        <strain evidence="9 10">NIT-T3</strain>
    </source>
</reference>
<dbReference type="Gene3D" id="1.10.760.10">
    <property type="entry name" value="Cytochrome c-like domain"/>
    <property type="match status" value="1"/>
</dbReference>
<evidence type="ECO:0000256" key="2">
    <source>
        <dbReference type="ARBA" id="ARBA00022617"/>
    </source>
</evidence>
<organism evidence="9 10">
    <name type="scientific">Desulfuromonas versatilis</name>
    <dbReference type="NCBI Taxonomy" id="2802975"/>
    <lineage>
        <taxon>Bacteria</taxon>
        <taxon>Pseudomonadati</taxon>
        <taxon>Thermodesulfobacteriota</taxon>
        <taxon>Desulfuromonadia</taxon>
        <taxon>Desulfuromonadales</taxon>
        <taxon>Desulfuromonadaceae</taxon>
        <taxon>Desulfuromonas</taxon>
    </lineage>
</organism>
<dbReference type="InterPro" id="IPR036909">
    <property type="entry name" value="Cyt_c-like_dom_sf"/>
</dbReference>
<reference evidence="9 10" key="1">
    <citation type="journal article" date="2016" name="C (Basel)">
        <title>Selective Growth of and Electricity Production by Marine Exoelectrogenic Bacteria in Self-Aggregated Hydrogel of Microbially Reduced Graphene Oxide.</title>
        <authorList>
            <person name="Yoshida N."/>
            <person name="Goto Y."/>
            <person name="Miyata Y."/>
        </authorList>
    </citation>
    <scope>NUCLEOTIDE SEQUENCE [LARGE SCALE GENOMIC DNA]</scope>
    <source>
        <strain evidence="9 10">NIT-T3</strain>
    </source>
</reference>
<keyword evidence="10" id="KW-1185">Reference proteome</keyword>
<keyword evidence="2 6" id="KW-0349">Heme</keyword>
<dbReference type="PANTHER" id="PTHR47235:SF1">
    <property type="entry name" value="BLR6548 PROTEIN"/>
    <property type="match status" value="1"/>
</dbReference>
<dbReference type="SUPFAM" id="SSF46626">
    <property type="entry name" value="Cytochrome c"/>
    <property type="match status" value="1"/>
</dbReference>
<protein>
    <submittedName>
        <fullName evidence="9">ABC transporter substrate-binding protein</fullName>
    </submittedName>
</protein>
<dbReference type="SUPFAM" id="SSF53822">
    <property type="entry name" value="Periplasmic binding protein-like I"/>
    <property type="match status" value="1"/>
</dbReference>
<dbReference type="PROSITE" id="PS51007">
    <property type="entry name" value="CYTC"/>
    <property type="match status" value="1"/>
</dbReference>
<feature type="chain" id="PRO_5047120043" evidence="7">
    <location>
        <begin position="33"/>
        <end position="537"/>
    </location>
</feature>
<evidence type="ECO:0000256" key="1">
    <source>
        <dbReference type="ARBA" id="ARBA00010062"/>
    </source>
</evidence>
<keyword evidence="3 6" id="KW-0479">Metal-binding</keyword>
<dbReference type="Gene3D" id="3.40.50.2300">
    <property type="match status" value="2"/>
</dbReference>
<dbReference type="InterPro" id="IPR028081">
    <property type="entry name" value="Leu-bd"/>
</dbReference>
<name>A0ABN6DX25_9BACT</name>
<dbReference type="InterPro" id="IPR009056">
    <property type="entry name" value="Cyt_c-like_dom"/>
</dbReference>
<feature type="signal peptide" evidence="7">
    <location>
        <begin position="1"/>
        <end position="32"/>
    </location>
</feature>
<evidence type="ECO:0000313" key="9">
    <source>
        <dbReference type="EMBL" id="BCR04424.1"/>
    </source>
</evidence>
<dbReference type="Proteomes" id="UP001319827">
    <property type="component" value="Chromosome"/>
</dbReference>
<evidence type="ECO:0000313" key="10">
    <source>
        <dbReference type="Proteomes" id="UP001319827"/>
    </source>
</evidence>
<evidence type="ECO:0000256" key="6">
    <source>
        <dbReference type="PROSITE-ProRule" id="PRU00433"/>
    </source>
</evidence>
<evidence type="ECO:0000259" key="8">
    <source>
        <dbReference type="PROSITE" id="PS51007"/>
    </source>
</evidence>
<accession>A0ABN6DX25</accession>
<dbReference type="EMBL" id="AP024355">
    <property type="protein sequence ID" value="BCR04424.1"/>
    <property type="molecule type" value="Genomic_DNA"/>
</dbReference>
<dbReference type="RefSeq" id="WP_221251879.1">
    <property type="nucleotide sequence ID" value="NZ_AP024355.1"/>
</dbReference>
<evidence type="ECO:0000256" key="4">
    <source>
        <dbReference type="ARBA" id="ARBA00022729"/>
    </source>
</evidence>
<dbReference type="Pfam" id="PF00034">
    <property type="entry name" value="Cytochrom_C"/>
    <property type="match status" value="1"/>
</dbReference>
<dbReference type="PANTHER" id="PTHR47235">
    <property type="entry name" value="BLR6548 PROTEIN"/>
    <property type="match status" value="1"/>
</dbReference>
<comment type="similarity">
    <text evidence="1">Belongs to the leucine-binding protein family.</text>
</comment>
<feature type="domain" description="Cytochrome c" evidence="8">
    <location>
        <begin position="37"/>
        <end position="163"/>
    </location>
</feature>
<dbReference type="Pfam" id="PF13458">
    <property type="entry name" value="Peripla_BP_6"/>
    <property type="match status" value="1"/>
</dbReference>